<dbReference type="InterPro" id="IPR009050">
    <property type="entry name" value="Globin-like_sf"/>
</dbReference>
<evidence type="ECO:0000259" key="1">
    <source>
        <dbReference type="Pfam" id="PF11563"/>
    </source>
</evidence>
<dbReference type="GO" id="GO:0019825">
    <property type="term" value="F:oxygen binding"/>
    <property type="evidence" value="ECO:0007669"/>
    <property type="project" value="InterPro"/>
</dbReference>
<name>A0A7C1JHW4_9CHLR</name>
<protein>
    <submittedName>
        <fullName evidence="2">Protogloblin ApPgb</fullName>
    </submittedName>
</protein>
<dbReference type="GO" id="GO:0020037">
    <property type="term" value="F:heme binding"/>
    <property type="evidence" value="ECO:0007669"/>
    <property type="project" value="InterPro"/>
</dbReference>
<proteinExistence type="predicted"/>
<dbReference type="CDD" id="cd12124">
    <property type="entry name" value="Pgbs"/>
    <property type="match status" value="1"/>
</dbReference>
<dbReference type="InterPro" id="IPR012292">
    <property type="entry name" value="Globin/Proto"/>
</dbReference>
<reference evidence="2" key="1">
    <citation type="journal article" date="2020" name="mSystems">
        <title>Genome- and Community-Level Interaction Insights into Carbon Utilization and Element Cycling Functions of Hydrothermarchaeota in Hydrothermal Sediment.</title>
        <authorList>
            <person name="Zhou Z."/>
            <person name="Liu Y."/>
            <person name="Xu W."/>
            <person name="Pan J."/>
            <person name="Luo Z.H."/>
            <person name="Li M."/>
        </authorList>
    </citation>
    <scope>NUCLEOTIDE SEQUENCE [LARGE SCALE GENOMIC DNA]</scope>
    <source>
        <strain evidence="2">SpSt-289</strain>
    </source>
</reference>
<dbReference type="AlphaFoldDB" id="A0A7C1JHW4"/>
<evidence type="ECO:0000313" key="2">
    <source>
        <dbReference type="EMBL" id="HDX29906.1"/>
    </source>
</evidence>
<dbReference type="EMBL" id="DSMG01000003">
    <property type="protein sequence ID" value="HDX29906.1"/>
    <property type="molecule type" value="Genomic_DNA"/>
</dbReference>
<comment type="caution">
    <text evidence="2">The sequence shown here is derived from an EMBL/GenBank/DDBJ whole genome shotgun (WGS) entry which is preliminary data.</text>
</comment>
<dbReference type="InterPro" id="IPR012102">
    <property type="entry name" value="Protoglobin"/>
</dbReference>
<dbReference type="SUPFAM" id="SSF46458">
    <property type="entry name" value="Globin-like"/>
    <property type="match status" value="1"/>
</dbReference>
<dbReference type="InterPro" id="IPR044398">
    <property type="entry name" value="Globin-sensor_dom"/>
</dbReference>
<organism evidence="2">
    <name type="scientific">Caldilinea aerophila</name>
    <dbReference type="NCBI Taxonomy" id="133453"/>
    <lineage>
        <taxon>Bacteria</taxon>
        <taxon>Bacillati</taxon>
        <taxon>Chloroflexota</taxon>
        <taxon>Caldilineae</taxon>
        <taxon>Caldilineales</taxon>
        <taxon>Caldilineaceae</taxon>
        <taxon>Caldilinea</taxon>
    </lineage>
</organism>
<gene>
    <name evidence="2" type="ORF">ENQ20_00250</name>
</gene>
<feature type="domain" description="Globin-sensor" evidence="1">
    <location>
        <begin position="26"/>
        <end position="198"/>
    </location>
</feature>
<accession>A0A7C1JHW4</accession>
<dbReference type="PIRSF" id="PIRSF014300">
    <property type="entry name" value="Protoglobin"/>
    <property type="match status" value="1"/>
</dbReference>
<sequence length="199" mass="23097">MTTATQTTIPGYTFGEPTVAHSPISAQEFDLLKQTVLWSEEDERYLRMAGDVLADQVEDVLDLWYGFVGSHPHLLHYFTGPDGKPIDAYLSRVRARFGQWILDTCRRPYNQDWLNYQEEIALRHHSTRKNQTDQVNAPPIVPLRYMIAFIYPITATIRNFLARKGHSAEEVEKMHQAWFKSIVLQVVLWSRPYARAGEF</sequence>
<dbReference type="Pfam" id="PF11563">
    <property type="entry name" value="Protoglobin"/>
    <property type="match status" value="1"/>
</dbReference>
<dbReference type="Gene3D" id="1.10.490.10">
    <property type="entry name" value="Globins"/>
    <property type="match status" value="1"/>
</dbReference>